<name>A0AAC8UWI7_9LACO</name>
<evidence type="ECO:0008006" key="3">
    <source>
        <dbReference type="Google" id="ProtNLM"/>
    </source>
</evidence>
<sequence length="88" mass="9521">MPKTKLKTESVSTRISPAVKIVAAQKLAQSGLTISEFLRLSLVNVANDGLTDFLSTPEALKAKKDVESGKLKSFDSLDDLWADLNDEA</sequence>
<evidence type="ECO:0000313" key="2">
    <source>
        <dbReference type="Proteomes" id="UP000036000"/>
    </source>
</evidence>
<protein>
    <recommendedName>
        <fullName evidence="3">RelB</fullName>
    </recommendedName>
</protein>
<dbReference type="Proteomes" id="UP000036000">
    <property type="component" value="Chromosome"/>
</dbReference>
<dbReference type="RefSeq" id="WP_048733413.1">
    <property type="nucleotide sequence ID" value="NZ_CP012033.1"/>
</dbReference>
<accession>A0AAC8UWI7</accession>
<evidence type="ECO:0000313" key="1">
    <source>
        <dbReference type="EMBL" id="AKP64405.1"/>
    </source>
</evidence>
<reference evidence="1 2" key="1">
    <citation type="submission" date="2015-07" db="EMBL/GenBank/DDBJ databases">
        <title>Lactobacillus korensis/26-25/ whole genome sequencing.</title>
        <authorList>
            <person name="Kim M.K."/>
            <person name="Im W.-T."/>
            <person name="Srinivasan S."/>
            <person name="Lee J.-J."/>
        </authorList>
    </citation>
    <scope>NUCLEOTIDE SEQUENCE [LARGE SCALE GENOMIC DNA]</scope>
    <source>
        <strain evidence="1 2">26-25</strain>
    </source>
</reference>
<dbReference type="KEGG" id="lko:ABN16_04920"/>
<dbReference type="InterPro" id="IPR007337">
    <property type="entry name" value="RelB/DinJ"/>
</dbReference>
<keyword evidence="2" id="KW-1185">Reference proteome</keyword>
<dbReference type="AlphaFoldDB" id="A0AAC8UWI7"/>
<organism evidence="1 2">
    <name type="scientific">Levilactobacillus koreensis</name>
    <dbReference type="NCBI Taxonomy" id="637971"/>
    <lineage>
        <taxon>Bacteria</taxon>
        <taxon>Bacillati</taxon>
        <taxon>Bacillota</taxon>
        <taxon>Bacilli</taxon>
        <taxon>Lactobacillales</taxon>
        <taxon>Lactobacillaceae</taxon>
        <taxon>Levilactobacillus</taxon>
    </lineage>
</organism>
<proteinExistence type="predicted"/>
<dbReference type="Pfam" id="PF04221">
    <property type="entry name" value="RelB"/>
    <property type="match status" value="1"/>
</dbReference>
<gene>
    <name evidence="1" type="ORF">ABN16_04920</name>
</gene>
<dbReference type="EMBL" id="CP012033">
    <property type="protein sequence ID" value="AKP64405.1"/>
    <property type="molecule type" value="Genomic_DNA"/>
</dbReference>